<dbReference type="InterPro" id="IPR013525">
    <property type="entry name" value="ABC2_TM"/>
</dbReference>
<dbReference type="GO" id="GO:0140359">
    <property type="term" value="F:ABC-type transporter activity"/>
    <property type="evidence" value="ECO:0007669"/>
    <property type="project" value="InterPro"/>
</dbReference>
<reference evidence="8" key="1">
    <citation type="submission" date="2014-03" db="EMBL/GenBank/DDBJ databases">
        <authorList>
            <person name="Aksoy S."/>
            <person name="Warren W."/>
            <person name="Wilson R.K."/>
        </authorList>
    </citation>
    <scope>NUCLEOTIDE SEQUENCE [LARGE SCALE GENOMIC DNA]</scope>
    <source>
        <strain evidence="8">IAEA</strain>
    </source>
</reference>
<dbReference type="GO" id="GO:0016020">
    <property type="term" value="C:membrane"/>
    <property type="evidence" value="ECO:0007669"/>
    <property type="project" value="UniProtKB-SubCell"/>
</dbReference>
<keyword evidence="8" id="KW-1185">Reference proteome</keyword>
<reference evidence="7" key="2">
    <citation type="submission" date="2020-05" db="UniProtKB">
        <authorList>
            <consortium name="EnsemblMetazoa"/>
        </authorList>
    </citation>
    <scope>IDENTIFICATION</scope>
    <source>
        <strain evidence="7">IAEA</strain>
    </source>
</reference>
<keyword evidence="4 5" id="KW-0472">Membrane</keyword>
<evidence type="ECO:0000256" key="2">
    <source>
        <dbReference type="ARBA" id="ARBA00022692"/>
    </source>
</evidence>
<keyword evidence="2 5" id="KW-0812">Transmembrane</keyword>
<dbReference type="AlphaFoldDB" id="A0A1A9WM94"/>
<protein>
    <recommendedName>
        <fullName evidence="6">ABC-2 type transporter transmembrane domain-containing protein</fullName>
    </recommendedName>
</protein>
<keyword evidence="3 5" id="KW-1133">Transmembrane helix</keyword>
<evidence type="ECO:0000313" key="7">
    <source>
        <dbReference type="EnsemblMetazoa" id="GBRI024791-PA"/>
    </source>
</evidence>
<comment type="subcellular location">
    <subcellularLocation>
        <location evidence="1">Membrane</location>
        <topology evidence="1">Multi-pass membrane protein</topology>
    </subcellularLocation>
</comment>
<feature type="domain" description="ABC-2 type transporter transmembrane" evidence="6">
    <location>
        <begin position="14"/>
        <end position="225"/>
    </location>
</feature>
<feature type="transmembrane region" description="Helical" evidence="5">
    <location>
        <begin position="139"/>
        <end position="160"/>
    </location>
</feature>
<dbReference type="Proteomes" id="UP000091820">
    <property type="component" value="Unassembled WGS sequence"/>
</dbReference>
<feature type="transmembrane region" description="Helical" evidence="5">
    <location>
        <begin position="197"/>
        <end position="217"/>
    </location>
</feature>
<evidence type="ECO:0000313" key="8">
    <source>
        <dbReference type="Proteomes" id="UP000091820"/>
    </source>
</evidence>
<feature type="transmembrane region" description="Helical" evidence="5">
    <location>
        <begin position="77"/>
        <end position="100"/>
    </location>
</feature>
<evidence type="ECO:0000256" key="3">
    <source>
        <dbReference type="ARBA" id="ARBA00022989"/>
    </source>
</evidence>
<accession>A0A1A9WM94</accession>
<organism evidence="7 8">
    <name type="scientific">Glossina brevipalpis</name>
    <dbReference type="NCBI Taxonomy" id="37001"/>
    <lineage>
        <taxon>Eukaryota</taxon>
        <taxon>Metazoa</taxon>
        <taxon>Ecdysozoa</taxon>
        <taxon>Arthropoda</taxon>
        <taxon>Hexapoda</taxon>
        <taxon>Insecta</taxon>
        <taxon>Pterygota</taxon>
        <taxon>Neoptera</taxon>
        <taxon>Endopterygota</taxon>
        <taxon>Diptera</taxon>
        <taxon>Brachycera</taxon>
        <taxon>Muscomorpha</taxon>
        <taxon>Hippoboscoidea</taxon>
        <taxon>Glossinidae</taxon>
        <taxon>Glossina</taxon>
    </lineage>
</organism>
<sequence>MFPENPERLTAIINQPIRVSYYDQTNLIDNQIFHLHLAIIMGIIMPLTMSCFIISLVEERRNYLLTLQRIAGIKLHIYWTVGIAWDSCTFIGFSIVYILVMALTTIEGFTILTKLCKLEPHFDHHPLLSTYNDNFNNEILVVLLLICLHGIAVLAMMYFLSGFMPKSNLRAFLLSLILQLMLGICAYIFFWDVLESSAFFTYTMGLMPTFALVDGISKVYIGSKHSRYCEDRCAALSCSDSSIVCELESDCCSELKLLIKFIHYIGVLCKFD</sequence>
<dbReference type="STRING" id="37001.A0A1A9WM94"/>
<evidence type="ECO:0000256" key="1">
    <source>
        <dbReference type="ARBA" id="ARBA00004141"/>
    </source>
</evidence>
<feature type="transmembrane region" description="Helical" evidence="5">
    <location>
        <begin position="172"/>
        <end position="191"/>
    </location>
</feature>
<feature type="transmembrane region" description="Helical" evidence="5">
    <location>
        <begin position="32"/>
        <end position="57"/>
    </location>
</feature>
<evidence type="ECO:0000256" key="5">
    <source>
        <dbReference type="SAM" id="Phobius"/>
    </source>
</evidence>
<name>A0A1A9WM94_9MUSC</name>
<evidence type="ECO:0000256" key="4">
    <source>
        <dbReference type="ARBA" id="ARBA00023136"/>
    </source>
</evidence>
<dbReference type="Pfam" id="PF12698">
    <property type="entry name" value="ABC2_membrane_3"/>
    <property type="match status" value="1"/>
</dbReference>
<evidence type="ECO:0000259" key="6">
    <source>
        <dbReference type="Pfam" id="PF12698"/>
    </source>
</evidence>
<dbReference type="VEuPathDB" id="VectorBase:GBRI024791"/>
<proteinExistence type="predicted"/>
<dbReference type="EnsemblMetazoa" id="GBRI024791-RA">
    <property type="protein sequence ID" value="GBRI024791-PA"/>
    <property type="gene ID" value="GBRI024791"/>
</dbReference>